<dbReference type="InterPro" id="IPR011009">
    <property type="entry name" value="Kinase-like_dom_sf"/>
</dbReference>
<dbReference type="InterPro" id="IPR000719">
    <property type="entry name" value="Prot_kinase_dom"/>
</dbReference>
<reference evidence="2" key="1">
    <citation type="journal article" date="2020" name="Nature">
        <title>Giant virus diversity and host interactions through global metagenomics.</title>
        <authorList>
            <person name="Schulz F."/>
            <person name="Roux S."/>
            <person name="Paez-Espino D."/>
            <person name="Jungbluth S."/>
            <person name="Walsh D.A."/>
            <person name="Denef V.J."/>
            <person name="McMahon K.D."/>
            <person name="Konstantinidis K.T."/>
            <person name="Eloe-Fadrosh E.A."/>
            <person name="Kyrpides N.C."/>
            <person name="Woyke T."/>
        </authorList>
    </citation>
    <scope>NUCLEOTIDE SEQUENCE</scope>
    <source>
        <strain evidence="2">GVMAG-M-3300023179-2</strain>
    </source>
</reference>
<dbReference type="Gene3D" id="3.30.200.20">
    <property type="entry name" value="Phosphorylase Kinase, domain 1"/>
    <property type="match status" value="1"/>
</dbReference>
<dbReference type="SUPFAM" id="SSF56112">
    <property type="entry name" value="Protein kinase-like (PK-like)"/>
    <property type="match status" value="1"/>
</dbReference>
<accession>A0A6C0EEZ8</accession>
<sequence>MIYDQVEFILENYNNNLINTYLIFNYNNYTYKYHIEKLLGSGSVGNVYLLKNNTNFFDKIVLKISKNKEYNNELKTEISIMNKYLKKNINYYPIFFGKICLKKNDNRLGIIYPYVGLYSLDKINFTLNYNNIINIIKQIILQLKSFGNIIHCDLKSSNIVVNLDDNFVNATIIDFGLINTINTKDTVLSTIYLTSPESYMTNDKYLYLNQNIVNLSKHDNYGLFTIIIDLFLDNKYIFWDIIIEYLNIYLNIDKKILIDQDFSYIYVYCWYRFFYKDITSLCSCSFNNINNLCCLNKKIIDNIVNIHKNIFDINLNGINFLLFDDFFNLFIIEKIDYNKINNDNISLLKDFIFNLINFNFINRFNHDQLLNHNLLLI</sequence>
<dbReference type="AlphaFoldDB" id="A0A6C0EEZ8"/>
<dbReference type="PROSITE" id="PS00108">
    <property type="entry name" value="PROTEIN_KINASE_ST"/>
    <property type="match status" value="1"/>
</dbReference>
<dbReference type="Gene3D" id="1.10.510.10">
    <property type="entry name" value="Transferase(Phosphotransferase) domain 1"/>
    <property type="match status" value="1"/>
</dbReference>
<dbReference type="PANTHER" id="PTHR44167">
    <property type="entry name" value="OVARIAN-SPECIFIC SERINE/THREONINE-PROTEIN KINASE LOK-RELATED"/>
    <property type="match status" value="1"/>
</dbReference>
<dbReference type="EMBL" id="MN739806">
    <property type="protein sequence ID" value="QHT26983.1"/>
    <property type="molecule type" value="Genomic_DNA"/>
</dbReference>
<name>A0A6C0EEZ8_9ZZZZ</name>
<protein>
    <recommendedName>
        <fullName evidence="1">Protein kinase domain-containing protein</fullName>
    </recommendedName>
</protein>
<dbReference type="InterPro" id="IPR008271">
    <property type="entry name" value="Ser/Thr_kinase_AS"/>
</dbReference>
<dbReference type="GO" id="GO:0005524">
    <property type="term" value="F:ATP binding"/>
    <property type="evidence" value="ECO:0007669"/>
    <property type="project" value="InterPro"/>
</dbReference>
<evidence type="ECO:0000259" key="1">
    <source>
        <dbReference type="PROSITE" id="PS50011"/>
    </source>
</evidence>
<dbReference type="PANTHER" id="PTHR44167:SF24">
    <property type="entry name" value="SERINE_THREONINE-PROTEIN KINASE CHK2"/>
    <property type="match status" value="1"/>
</dbReference>
<organism evidence="2">
    <name type="scientific">viral metagenome</name>
    <dbReference type="NCBI Taxonomy" id="1070528"/>
    <lineage>
        <taxon>unclassified sequences</taxon>
        <taxon>metagenomes</taxon>
        <taxon>organismal metagenomes</taxon>
    </lineage>
</organism>
<dbReference type="GO" id="GO:0004672">
    <property type="term" value="F:protein kinase activity"/>
    <property type="evidence" value="ECO:0007669"/>
    <property type="project" value="InterPro"/>
</dbReference>
<dbReference type="SMART" id="SM00220">
    <property type="entry name" value="S_TKc"/>
    <property type="match status" value="1"/>
</dbReference>
<evidence type="ECO:0000313" key="2">
    <source>
        <dbReference type="EMBL" id="QHT26983.1"/>
    </source>
</evidence>
<dbReference type="Pfam" id="PF00069">
    <property type="entry name" value="Pkinase"/>
    <property type="match status" value="1"/>
</dbReference>
<feature type="domain" description="Protein kinase" evidence="1">
    <location>
        <begin position="33"/>
        <end position="375"/>
    </location>
</feature>
<dbReference type="PROSITE" id="PS50011">
    <property type="entry name" value="PROTEIN_KINASE_DOM"/>
    <property type="match status" value="1"/>
</dbReference>
<proteinExistence type="predicted"/>